<accession>A0ACC2T898</accession>
<evidence type="ECO:0000313" key="2">
    <source>
        <dbReference type="Proteomes" id="UP001165960"/>
    </source>
</evidence>
<proteinExistence type="predicted"/>
<sequence>MRENSSLVNPQNHNYPRYDASGSGTAHQSQGSSSLNPPTYEEAINNLSIVPSKSNISSSNSEAGLNSSSQEQSFSQLPENINLKVTSEGIFSSDSLLNNDPGLLFLFFYSNNQRPKMWVDIVGYEIERVSEDVHTTDADGRHQVVNQTRDRTKTYFDLSYDVSQFVSSTGKIQAQNSDSLSEERVKAILAEHASDSNRLKTIVLKKEVDWDYKWLTQALTTAIRSKGFRHMISINYRLENHKLKVTSDSKLSRCLLHRVSKVLCVLSCLCLVAWPVAYLYRRKHERQLTSSFSMSITPEEWYNRTIGSIMSSLDEANYF</sequence>
<reference evidence="1" key="1">
    <citation type="submission" date="2022-04" db="EMBL/GenBank/DDBJ databases">
        <title>Genome of the entomopathogenic fungus Entomophthora muscae.</title>
        <authorList>
            <person name="Elya C."/>
            <person name="Lovett B.R."/>
            <person name="Lee E."/>
            <person name="Macias A.M."/>
            <person name="Hajek A.E."/>
            <person name="De Bivort B.L."/>
            <person name="Kasson M.T."/>
            <person name="De Fine Licht H.H."/>
            <person name="Stajich J.E."/>
        </authorList>
    </citation>
    <scope>NUCLEOTIDE SEQUENCE</scope>
    <source>
        <strain evidence="1">Berkeley</strain>
    </source>
</reference>
<dbReference type="Proteomes" id="UP001165960">
    <property type="component" value="Unassembled WGS sequence"/>
</dbReference>
<evidence type="ECO:0000313" key="1">
    <source>
        <dbReference type="EMBL" id="KAJ9070879.1"/>
    </source>
</evidence>
<dbReference type="EMBL" id="QTSX02003557">
    <property type="protein sequence ID" value="KAJ9070879.1"/>
    <property type="molecule type" value="Genomic_DNA"/>
</dbReference>
<keyword evidence="2" id="KW-1185">Reference proteome</keyword>
<protein>
    <submittedName>
        <fullName evidence="1">Uncharacterized protein</fullName>
    </submittedName>
</protein>
<gene>
    <name evidence="1" type="ORF">DSO57_1002939</name>
</gene>
<organism evidence="1 2">
    <name type="scientific">Entomophthora muscae</name>
    <dbReference type="NCBI Taxonomy" id="34485"/>
    <lineage>
        <taxon>Eukaryota</taxon>
        <taxon>Fungi</taxon>
        <taxon>Fungi incertae sedis</taxon>
        <taxon>Zoopagomycota</taxon>
        <taxon>Entomophthoromycotina</taxon>
        <taxon>Entomophthoromycetes</taxon>
        <taxon>Entomophthorales</taxon>
        <taxon>Entomophthoraceae</taxon>
        <taxon>Entomophthora</taxon>
    </lineage>
</organism>
<comment type="caution">
    <text evidence="1">The sequence shown here is derived from an EMBL/GenBank/DDBJ whole genome shotgun (WGS) entry which is preliminary data.</text>
</comment>
<name>A0ACC2T898_9FUNG</name>